<keyword evidence="3" id="KW-0282">Flagellum</keyword>
<evidence type="ECO:0000256" key="1">
    <source>
        <dbReference type="SAM" id="MobiDB-lite"/>
    </source>
</evidence>
<feature type="compositionally biased region" description="Low complexity" evidence="1">
    <location>
        <begin position="55"/>
        <end position="64"/>
    </location>
</feature>
<dbReference type="STRING" id="1120996.SAMN02746066_00272"/>
<dbReference type="Proteomes" id="UP000184038">
    <property type="component" value="Unassembled WGS sequence"/>
</dbReference>
<dbReference type="EMBL" id="FRCP01000005">
    <property type="protein sequence ID" value="SHL96621.1"/>
    <property type="molecule type" value="Genomic_DNA"/>
</dbReference>
<dbReference type="CDD" id="cd17470">
    <property type="entry name" value="T3SS_Flik_C"/>
    <property type="match status" value="1"/>
</dbReference>
<name>A0A1M7EY27_9FIRM</name>
<keyword evidence="3" id="KW-0969">Cilium</keyword>
<feature type="region of interest" description="Disordered" evidence="1">
    <location>
        <begin position="248"/>
        <end position="268"/>
    </location>
</feature>
<dbReference type="Pfam" id="PF02120">
    <property type="entry name" value="Flg_hook"/>
    <property type="match status" value="1"/>
</dbReference>
<evidence type="ECO:0000313" key="4">
    <source>
        <dbReference type="Proteomes" id="UP000184038"/>
    </source>
</evidence>
<evidence type="ECO:0000259" key="2">
    <source>
        <dbReference type="Pfam" id="PF02120"/>
    </source>
</evidence>
<proteinExistence type="predicted"/>
<dbReference type="AlphaFoldDB" id="A0A1M7EY27"/>
<sequence length="446" mass="49302">MKANEVISQIPTITSYQAGSKVNTGKNTDFQGIMDSNLQSREENNNSQTVEKKSSVVSQSNNKTANNDDSKKTVNETKKSDLTETTNNVSNDKNPIEDKLNQLTTEVKNIIMDNLEITEEQLEVIMSTLGLNYLQLLEPSNLAQVFMEANGLSDPTQMLTDQLLSDQFSQLVEQIGQVNLEEIGLTTEDIALYLENLNLNNAEEVPAEEAMVTTAVSDDSEENVVDNQETLNQKSTVENQNIKVEVQKHTTDSDADSSSSKKQNQDASVEHANLNTILNNVTKVNTVESFGNELVQIQQLRDIANQVVEQIKVIIKPDQTSMEMNLNPESLGKVNLVVAEKNGLLTAQFTVQNEIAKEALESQMQTLKENFTNQGLKVDAVEVLVSNSPFSQDNMSEGSKEQQKSSGKKKNINLADLDLLDDDITEEDAMKIDIMSQNGNSVDYSA</sequence>
<keyword evidence="3" id="KW-0966">Cell projection</keyword>
<dbReference type="InterPro" id="IPR038610">
    <property type="entry name" value="FliK-like_C_sf"/>
</dbReference>
<organism evidence="3 4">
    <name type="scientific">Anaerosporobacter mobilis DSM 15930</name>
    <dbReference type="NCBI Taxonomy" id="1120996"/>
    <lineage>
        <taxon>Bacteria</taxon>
        <taxon>Bacillati</taxon>
        <taxon>Bacillota</taxon>
        <taxon>Clostridia</taxon>
        <taxon>Lachnospirales</taxon>
        <taxon>Lachnospiraceae</taxon>
        <taxon>Anaerosporobacter</taxon>
    </lineage>
</organism>
<feature type="compositionally biased region" description="Polar residues" evidence="1">
    <location>
        <begin position="83"/>
        <end position="93"/>
    </location>
</feature>
<reference evidence="3 4" key="1">
    <citation type="submission" date="2016-11" db="EMBL/GenBank/DDBJ databases">
        <authorList>
            <person name="Jaros S."/>
            <person name="Januszkiewicz K."/>
            <person name="Wedrychowicz H."/>
        </authorList>
    </citation>
    <scope>NUCLEOTIDE SEQUENCE [LARGE SCALE GENOMIC DNA]</scope>
    <source>
        <strain evidence="3 4">DSM 15930</strain>
    </source>
</reference>
<feature type="compositionally biased region" description="Basic and acidic residues" evidence="1">
    <location>
        <begin position="40"/>
        <end position="54"/>
    </location>
</feature>
<evidence type="ECO:0000313" key="3">
    <source>
        <dbReference type="EMBL" id="SHL96621.1"/>
    </source>
</evidence>
<dbReference type="OrthoDB" id="1780022at2"/>
<dbReference type="Gene3D" id="3.30.750.140">
    <property type="match status" value="1"/>
</dbReference>
<feature type="region of interest" description="Disordered" evidence="1">
    <location>
        <begin position="39"/>
        <end position="96"/>
    </location>
</feature>
<feature type="domain" description="Flagellar hook-length control protein-like C-terminal" evidence="2">
    <location>
        <begin position="309"/>
        <end position="389"/>
    </location>
</feature>
<dbReference type="RefSeq" id="WP_073281970.1">
    <property type="nucleotide sequence ID" value="NZ_FRCP01000005.1"/>
</dbReference>
<protein>
    <submittedName>
        <fullName evidence="3">Flagellar hook-length control protein FliK</fullName>
    </submittedName>
</protein>
<dbReference type="InterPro" id="IPR021136">
    <property type="entry name" value="Flagellar_hook_control-like_C"/>
</dbReference>
<keyword evidence="4" id="KW-1185">Reference proteome</keyword>
<gene>
    <name evidence="3" type="ORF">SAMN02746066_00272</name>
</gene>
<accession>A0A1M7EY27</accession>
<feature type="compositionally biased region" description="Basic and acidic residues" evidence="1">
    <location>
        <begin position="66"/>
        <end position="82"/>
    </location>
</feature>
<feature type="region of interest" description="Disordered" evidence="1">
    <location>
        <begin position="389"/>
        <end position="412"/>
    </location>
</feature>
<feature type="compositionally biased region" description="Low complexity" evidence="1">
    <location>
        <begin position="256"/>
        <end position="267"/>
    </location>
</feature>